<dbReference type="Gene3D" id="2.60.120.200">
    <property type="match status" value="1"/>
</dbReference>
<protein>
    <recommendedName>
        <fullName evidence="7">Concanavalin A-like lectin/glucanase</fullName>
    </recommendedName>
</protein>
<dbReference type="InterPro" id="IPR000757">
    <property type="entry name" value="Beta-glucanase-like"/>
</dbReference>
<evidence type="ECO:0000313" key="5">
    <source>
        <dbReference type="EMBL" id="THZ83984.1"/>
    </source>
</evidence>
<evidence type="ECO:0000259" key="4">
    <source>
        <dbReference type="PROSITE" id="PS51820"/>
    </source>
</evidence>
<dbReference type="Proteomes" id="UP000310039">
    <property type="component" value="Unassembled WGS sequence"/>
</dbReference>
<evidence type="ECO:0000259" key="3">
    <source>
        <dbReference type="PROSITE" id="PS51762"/>
    </source>
</evidence>
<name>A0A4S9XZX0_AURPU</name>
<dbReference type="CDD" id="cd00413">
    <property type="entry name" value="Glyco_hydrolase_16"/>
    <property type="match status" value="1"/>
</dbReference>
<evidence type="ECO:0000256" key="1">
    <source>
        <dbReference type="SAM" id="MobiDB-lite"/>
    </source>
</evidence>
<reference evidence="5 6" key="1">
    <citation type="submission" date="2018-10" db="EMBL/GenBank/DDBJ databases">
        <title>Fifty Aureobasidium pullulans genomes reveal a recombining polyextremotolerant generalist.</title>
        <authorList>
            <person name="Gostincar C."/>
            <person name="Turk M."/>
            <person name="Zajc J."/>
            <person name="Gunde-Cimerman N."/>
        </authorList>
    </citation>
    <scope>NUCLEOTIDE SEQUENCE [LARGE SCALE GENOMIC DNA]</scope>
    <source>
        <strain evidence="5 6">EXF-3403</strain>
    </source>
</reference>
<dbReference type="PANTHER" id="PTHR38121">
    <property type="entry name" value="GH16 DOMAIN-CONTAINING PROTEIN"/>
    <property type="match status" value="1"/>
</dbReference>
<dbReference type="SUPFAM" id="SSF49899">
    <property type="entry name" value="Concanavalin A-like lectins/glucanases"/>
    <property type="match status" value="1"/>
</dbReference>
<keyword evidence="2" id="KW-0732">Signal</keyword>
<feature type="domain" description="PA14" evidence="4">
    <location>
        <begin position="580"/>
        <end position="754"/>
    </location>
</feature>
<accession>A0A4S9XZX0</accession>
<proteinExistence type="predicted"/>
<evidence type="ECO:0000313" key="6">
    <source>
        <dbReference type="Proteomes" id="UP000310039"/>
    </source>
</evidence>
<dbReference type="Pfam" id="PF00722">
    <property type="entry name" value="Glyco_hydro_16"/>
    <property type="match status" value="1"/>
</dbReference>
<comment type="caution">
    <text evidence="5">The sequence shown here is derived from an EMBL/GenBank/DDBJ whole genome shotgun (WGS) entry which is preliminary data.</text>
</comment>
<dbReference type="EMBL" id="QZBT01000051">
    <property type="protein sequence ID" value="THZ83984.1"/>
    <property type="molecule type" value="Genomic_DNA"/>
</dbReference>
<dbReference type="InterPro" id="IPR037524">
    <property type="entry name" value="PA14/GLEYA"/>
</dbReference>
<feature type="region of interest" description="Disordered" evidence="1">
    <location>
        <begin position="455"/>
        <end position="479"/>
    </location>
</feature>
<dbReference type="PROSITE" id="PS51820">
    <property type="entry name" value="PA14"/>
    <property type="match status" value="1"/>
</dbReference>
<organism evidence="5 6">
    <name type="scientific">Aureobasidium pullulans</name>
    <name type="common">Black yeast</name>
    <name type="synonym">Pullularia pullulans</name>
    <dbReference type="NCBI Taxonomy" id="5580"/>
    <lineage>
        <taxon>Eukaryota</taxon>
        <taxon>Fungi</taxon>
        <taxon>Dikarya</taxon>
        <taxon>Ascomycota</taxon>
        <taxon>Pezizomycotina</taxon>
        <taxon>Dothideomycetes</taxon>
        <taxon>Dothideomycetidae</taxon>
        <taxon>Dothideales</taxon>
        <taxon>Saccotheciaceae</taxon>
        <taxon>Aureobasidium</taxon>
    </lineage>
</organism>
<evidence type="ECO:0008006" key="7">
    <source>
        <dbReference type="Google" id="ProtNLM"/>
    </source>
</evidence>
<dbReference type="InterPro" id="IPR013320">
    <property type="entry name" value="ConA-like_dom_sf"/>
</dbReference>
<feature type="domain" description="GH16" evidence="3">
    <location>
        <begin position="14"/>
        <end position="209"/>
    </location>
</feature>
<dbReference type="GO" id="GO:0005975">
    <property type="term" value="P:carbohydrate metabolic process"/>
    <property type="evidence" value="ECO:0007669"/>
    <property type="project" value="InterPro"/>
</dbReference>
<dbReference type="InterPro" id="IPR018871">
    <property type="entry name" value="GLEYA_adhesin_domain"/>
</dbReference>
<evidence type="ECO:0000256" key="2">
    <source>
        <dbReference type="SAM" id="SignalP"/>
    </source>
</evidence>
<feature type="chain" id="PRO_5020659084" description="Concanavalin A-like lectin/glucanase" evidence="2">
    <location>
        <begin position="20"/>
        <end position="784"/>
    </location>
</feature>
<gene>
    <name evidence="5" type="ORF">D6C84_04481</name>
</gene>
<dbReference type="Pfam" id="PF10528">
    <property type="entry name" value="GLEYA"/>
    <property type="match status" value="1"/>
</dbReference>
<dbReference type="PROSITE" id="PS51762">
    <property type="entry name" value="GH16_2"/>
    <property type="match status" value="1"/>
</dbReference>
<dbReference type="GO" id="GO:0004553">
    <property type="term" value="F:hydrolase activity, hydrolyzing O-glycosyl compounds"/>
    <property type="evidence" value="ECO:0007669"/>
    <property type="project" value="InterPro"/>
</dbReference>
<sequence>MKQAATNLLALASTAYAAASSPAGTKSGCYWNTDAGQFNTRFGHDFSVDLYGPISVAQLATSYSDILYGSVRTVAKISNVPGTTHGFIFYANDTQEVDFAFLTSDTSKAWLTNEQVTYTSPYSTYSVAAPGDASSAYHEYRLDWLPGVSKFYIDGVLVQTITDNAPSTPGSWEKIWNNWSNGNAWAQGPPLSDSVLKIRSIDGYFNRTTVADNINLNPSSCPAVSSSSSSVAPSSTVVSSSSSSVVSSSSSSVKASSSSVVSSSSSVAPSSFSIVSSSSTVSSSSVATTSSATLSSSSSSSSSVAPATSSSAAAVTNFYIKDANNKLVNVPSGQDGVANYVTSQNSATSFYIDSKTGYLYETGAPYAANRGTSAKPEITYFSTIGLGYSYITCSQNTAQTWLECKANGVAQQAMTCGNDGLLYFAPTIPSTCAWVPLYYVSSTSASVSASSVASTTSSSSSSSSSSVAPTTSSTSSSVAPTTSSVAAQATVSFTTITTAWTGTFTTTTTAVSGLAATVYVQTPAKKGDVISTSSTAKASYTTVTTHSGTAGSVGYITATPKVAGATTTVTVVYPTPVTTCGNQGINFAAYTNKYSGGQATYGYPSFSPEAYKKVAPWFSDDTTYIAESNDGSGTKINVYGYGPLDASTLVLDHTFYLFASQTGYYSVNVPYTDDIQFVWVGSKAVTGWTRANADITQFWSSQIATQTPQTLAYYLTVGTYLPIRTLFANGGGQGDLRFNIYAPDGTSVLSSNAGQNSGVSSVDIVEFPCNSALGAQFPAWGKET</sequence>
<dbReference type="Gene3D" id="2.60.120.1560">
    <property type="match status" value="1"/>
</dbReference>
<dbReference type="PANTHER" id="PTHR38121:SF2">
    <property type="entry name" value="ACYLTRANSFERASE 3 DOMAIN-CONTAINING PROTEIN"/>
    <property type="match status" value="1"/>
</dbReference>
<dbReference type="AlphaFoldDB" id="A0A4S9XZX0"/>
<feature type="signal peptide" evidence="2">
    <location>
        <begin position="1"/>
        <end position="19"/>
    </location>
</feature>